<organism evidence="1 2">
    <name type="scientific">Gallus gallus</name>
    <name type="common">Chicken</name>
    <dbReference type="NCBI Taxonomy" id="9031"/>
    <lineage>
        <taxon>Eukaryota</taxon>
        <taxon>Metazoa</taxon>
        <taxon>Chordata</taxon>
        <taxon>Craniata</taxon>
        <taxon>Vertebrata</taxon>
        <taxon>Euteleostomi</taxon>
        <taxon>Archelosauria</taxon>
        <taxon>Archosauria</taxon>
        <taxon>Dinosauria</taxon>
        <taxon>Saurischia</taxon>
        <taxon>Theropoda</taxon>
        <taxon>Coelurosauria</taxon>
        <taxon>Aves</taxon>
        <taxon>Neognathae</taxon>
        <taxon>Galloanserae</taxon>
        <taxon>Galliformes</taxon>
        <taxon>Phasianidae</taxon>
        <taxon>Phasianinae</taxon>
        <taxon>Gallus</taxon>
    </lineage>
</organism>
<dbReference type="AlphaFoldDB" id="A0A8V0Z473"/>
<dbReference type="Ensembl" id="ENSGALT00010042814.1">
    <property type="protein sequence ID" value="ENSGALP00010025304.1"/>
    <property type="gene ID" value="ENSGALG00010017709.1"/>
</dbReference>
<reference evidence="1" key="3">
    <citation type="submission" date="2025-09" db="UniProtKB">
        <authorList>
            <consortium name="Ensembl"/>
        </authorList>
    </citation>
    <scope>IDENTIFICATION</scope>
    <source>
        <strain evidence="1">broiler</strain>
    </source>
</reference>
<protein>
    <submittedName>
        <fullName evidence="1">Uncharacterized protein</fullName>
    </submittedName>
</protein>
<evidence type="ECO:0000313" key="1">
    <source>
        <dbReference type="Ensembl" id="ENSGALP00010025304.1"/>
    </source>
</evidence>
<reference evidence="1" key="2">
    <citation type="submission" date="2025-08" db="UniProtKB">
        <authorList>
            <consortium name="Ensembl"/>
        </authorList>
    </citation>
    <scope>IDENTIFICATION</scope>
    <source>
        <strain evidence="1">broiler</strain>
    </source>
</reference>
<keyword evidence="2" id="KW-1185">Reference proteome</keyword>
<evidence type="ECO:0000313" key="2">
    <source>
        <dbReference type="Proteomes" id="UP000000539"/>
    </source>
</evidence>
<accession>A0A8V0Z473</accession>
<proteinExistence type="predicted"/>
<sequence>VGLYSTLLLYLPSSPSAGKKRSSNPVSCQRDISRCYTECIRKCFPFYLICCCCWSVQ</sequence>
<name>A0A8V0Z473_CHICK</name>
<dbReference type="Proteomes" id="UP000000539">
    <property type="component" value="Chromosome 5"/>
</dbReference>
<reference evidence="1" key="1">
    <citation type="submission" date="2020-11" db="EMBL/GenBank/DDBJ databases">
        <title>Gallus gallus (Chicken) genome, bGalGal1, GRCg7b, maternal haplotype autosomes + Z &amp; W.</title>
        <authorList>
            <person name="Warren W."/>
            <person name="Formenti G."/>
            <person name="Fedrigo O."/>
            <person name="Haase B."/>
            <person name="Mountcastle J."/>
            <person name="Balacco J."/>
            <person name="Tracey A."/>
            <person name="Schneider V."/>
            <person name="Okimoto R."/>
            <person name="Cheng H."/>
            <person name="Hawken R."/>
            <person name="Howe K."/>
            <person name="Jarvis E.D."/>
        </authorList>
    </citation>
    <scope>NUCLEOTIDE SEQUENCE [LARGE SCALE GENOMIC DNA]</scope>
    <source>
        <strain evidence="1">Broiler</strain>
    </source>
</reference>